<organism evidence="1 2">
    <name type="scientific">Tagetes erecta</name>
    <name type="common">African marigold</name>
    <dbReference type="NCBI Taxonomy" id="13708"/>
    <lineage>
        <taxon>Eukaryota</taxon>
        <taxon>Viridiplantae</taxon>
        <taxon>Streptophyta</taxon>
        <taxon>Embryophyta</taxon>
        <taxon>Tracheophyta</taxon>
        <taxon>Spermatophyta</taxon>
        <taxon>Magnoliopsida</taxon>
        <taxon>eudicotyledons</taxon>
        <taxon>Gunneridae</taxon>
        <taxon>Pentapetalae</taxon>
        <taxon>asterids</taxon>
        <taxon>campanulids</taxon>
        <taxon>Asterales</taxon>
        <taxon>Asteraceae</taxon>
        <taxon>Asteroideae</taxon>
        <taxon>Heliantheae alliance</taxon>
        <taxon>Tageteae</taxon>
        <taxon>Tagetes</taxon>
    </lineage>
</organism>
<dbReference type="Proteomes" id="UP001229421">
    <property type="component" value="Unassembled WGS sequence"/>
</dbReference>
<accession>A0AAD8JVR5</accession>
<dbReference type="AlphaFoldDB" id="A0AAD8JVR5"/>
<evidence type="ECO:0000313" key="1">
    <source>
        <dbReference type="EMBL" id="KAK1411457.1"/>
    </source>
</evidence>
<reference evidence="1" key="1">
    <citation type="journal article" date="2023" name="bioRxiv">
        <title>Improved chromosome-level genome assembly for marigold (Tagetes erecta).</title>
        <authorList>
            <person name="Jiang F."/>
            <person name="Yuan L."/>
            <person name="Wang S."/>
            <person name="Wang H."/>
            <person name="Xu D."/>
            <person name="Wang A."/>
            <person name="Fan W."/>
        </authorList>
    </citation>
    <scope>NUCLEOTIDE SEQUENCE</scope>
    <source>
        <strain evidence="1">WSJ</strain>
        <tissue evidence="1">Leaf</tissue>
    </source>
</reference>
<evidence type="ECO:0000313" key="2">
    <source>
        <dbReference type="Proteomes" id="UP001229421"/>
    </source>
</evidence>
<sequence length="74" mass="8196">MGQEDDNMVEETPNLSAITATTVNQHCRHHHQSTPLLPPLTNRVTTVSNVATSVLSGFANIDGSPLIFLERRWQ</sequence>
<name>A0AAD8JVR5_TARER</name>
<proteinExistence type="predicted"/>
<gene>
    <name evidence="1" type="ORF">QVD17_38006</name>
</gene>
<comment type="caution">
    <text evidence="1">The sequence shown here is derived from an EMBL/GenBank/DDBJ whole genome shotgun (WGS) entry which is preliminary data.</text>
</comment>
<protein>
    <submittedName>
        <fullName evidence="1">Uncharacterized protein</fullName>
    </submittedName>
</protein>
<keyword evidence="2" id="KW-1185">Reference proteome</keyword>
<dbReference type="EMBL" id="JAUHHV010000010">
    <property type="protein sequence ID" value="KAK1411457.1"/>
    <property type="molecule type" value="Genomic_DNA"/>
</dbReference>